<gene>
    <name evidence="2" type="ORF">EHO65_08755</name>
</gene>
<dbReference type="SUPFAM" id="SSF52266">
    <property type="entry name" value="SGNH hydrolase"/>
    <property type="match status" value="1"/>
</dbReference>
<dbReference type="RefSeq" id="WP_135773727.1">
    <property type="nucleotide sequence ID" value="NZ_RQEY01000012.1"/>
</dbReference>
<reference evidence="2" key="1">
    <citation type="journal article" date="2019" name="PLoS Negl. Trop. Dis.">
        <title>Revisiting the worldwide diversity of Leptospira species in the environment.</title>
        <authorList>
            <person name="Vincent A.T."/>
            <person name="Schiettekatte O."/>
            <person name="Bourhy P."/>
            <person name="Veyrier F.J."/>
            <person name="Picardeau M."/>
        </authorList>
    </citation>
    <scope>NUCLEOTIDE SEQUENCE [LARGE SCALE GENOMIC DNA]</scope>
    <source>
        <strain evidence="2">201800301</strain>
    </source>
</reference>
<dbReference type="AlphaFoldDB" id="A0A4R9H790"/>
<protein>
    <submittedName>
        <fullName evidence="2">SGNH/GDSL hydrolase family protein</fullName>
    </submittedName>
</protein>
<comment type="caution">
    <text evidence="2">The sequence shown here is derived from an EMBL/GenBank/DDBJ whole genome shotgun (WGS) entry which is preliminary data.</text>
</comment>
<keyword evidence="2" id="KW-0378">Hydrolase</keyword>
<sequence length="251" mass="27281">MKEIPFYTTSLLLSPLLLWQGLKARKTIPRLPEASGPDFGEFPGSNPFHLLVLGESTVAGVGIPDYKSSLTGQIASALKSKSGRKIFWKAIGQSGITLKEAKVKFGSRLPESFPDAIVLALGANDVVKLNSQKKWSDDLQDLIGVCRSKYPNAPVFIAGVPPLGIFPALPKTMRFILGWKARHLDQASSYLSAKLENVFHIPMRKIGSLSPEGIFCSDGFHPSIEGCSIWGEEIADSILAEAVNNFSKKNL</sequence>
<dbReference type="Gene3D" id="3.40.50.1110">
    <property type="entry name" value="SGNH hydrolase"/>
    <property type="match status" value="1"/>
</dbReference>
<keyword evidence="3" id="KW-1185">Reference proteome</keyword>
<evidence type="ECO:0000313" key="3">
    <source>
        <dbReference type="Proteomes" id="UP000298097"/>
    </source>
</evidence>
<dbReference type="GO" id="GO:0016788">
    <property type="term" value="F:hydrolase activity, acting on ester bonds"/>
    <property type="evidence" value="ECO:0007669"/>
    <property type="project" value="UniProtKB-ARBA"/>
</dbReference>
<dbReference type="InterPro" id="IPR013830">
    <property type="entry name" value="SGNH_hydro"/>
</dbReference>
<proteinExistence type="predicted"/>
<accession>A0A4R9H790</accession>
<name>A0A4R9H790_9LEPT</name>
<feature type="domain" description="SGNH hydrolase-type esterase" evidence="1">
    <location>
        <begin position="52"/>
        <end position="226"/>
    </location>
</feature>
<dbReference type="OrthoDB" id="9804395at2"/>
<evidence type="ECO:0000313" key="2">
    <source>
        <dbReference type="EMBL" id="TGK41499.1"/>
    </source>
</evidence>
<dbReference type="Proteomes" id="UP000298097">
    <property type="component" value="Unassembled WGS sequence"/>
</dbReference>
<organism evidence="2 3">
    <name type="scientific">Leptospira andrefontaineae</name>
    <dbReference type="NCBI Taxonomy" id="2484976"/>
    <lineage>
        <taxon>Bacteria</taxon>
        <taxon>Pseudomonadati</taxon>
        <taxon>Spirochaetota</taxon>
        <taxon>Spirochaetia</taxon>
        <taxon>Leptospirales</taxon>
        <taxon>Leptospiraceae</taxon>
        <taxon>Leptospira</taxon>
    </lineage>
</organism>
<evidence type="ECO:0000259" key="1">
    <source>
        <dbReference type="Pfam" id="PF13472"/>
    </source>
</evidence>
<dbReference type="Pfam" id="PF13472">
    <property type="entry name" value="Lipase_GDSL_2"/>
    <property type="match status" value="1"/>
</dbReference>
<dbReference type="InterPro" id="IPR036514">
    <property type="entry name" value="SGNH_hydro_sf"/>
</dbReference>
<dbReference type="CDD" id="cd01836">
    <property type="entry name" value="FeeA_FeeB_like"/>
    <property type="match status" value="1"/>
</dbReference>
<dbReference type="EMBL" id="RQEY01000012">
    <property type="protein sequence ID" value="TGK41499.1"/>
    <property type="molecule type" value="Genomic_DNA"/>
</dbReference>